<dbReference type="Proteomes" id="UP000050929">
    <property type="component" value="Unassembled WGS sequence"/>
</dbReference>
<dbReference type="InterPro" id="IPR003593">
    <property type="entry name" value="AAA+_ATPase"/>
</dbReference>
<dbReference type="RefSeq" id="WP_057767126.1">
    <property type="nucleotide sequence ID" value="NZ_AZDG01000024.1"/>
</dbReference>
<proteinExistence type="inferred from homology"/>
<dbReference type="Gene3D" id="3.40.50.300">
    <property type="entry name" value="P-loop containing nucleotide triphosphate hydrolases"/>
    <property type="match status" value="1"/>
</dbReference>
<keyword evidence="4" id="KW-0067">ATP-binding</keyword>
<dbReference type="SMART" id="SM00382">
    <property type="entry name" value="AAA"/>
    <property type="match status" value="1"/>
</dbReference>
<evidence type="ECO:0000313" key="7">
    <source>
        <dbReference type="EMBL" id="KRK63711.1"/>
    </source>
</evidence>
<name>A0A0R1IXZ8_9LACO</name>
<comment type="similarity">
    <text evidence="1">Belongs to the ABC transporter superfamily.</text>
</comment>
<accession>A0A0R1IXZ8</accession>
<gene>
    <name evidence="7" type="ORF">FC72_GL001184</name>
</gene>
<comment type="caution">
    <text evidence="7">The sequence shown here is derived from an EMBL/GenBank/DDBJ whole genome shotgun (WGS) entry which is preliminary data.</text>
</comment>
<evidence type="ECO:0000313" key="8">
    <source>
        <dbReference type="Proteomes" id="UP000050929"/>
    </source>
</evidence>
<keyword evidence="2" id="KW-0813">Transport</keyword>
<dbReference type="EMBL" id="AZDG01000024">
    <property type="protein sequence ID" value="KRK63711.1"/>
    <property type="molecule type" value="Genomic_DNA"/>
</dbReference>
<dbReference type="InterPro" id="IPR003439">
    <property type="entry name" value="ABC_transporter-like_ATP-bd"/>
</dbReference>
<keyword evidence="3" id="KW-0547">Nucleotide-binding</keyword>
<organism evidence="7 8">
    <name type="scientific">Companilactobacillus tucceti DSM 20183</name>
    <dbReference type="NCBI Taxonomy" id="1423811"/>
    <lineage>
        <taxon>Bacteria</taxon>
        <taxon>Bacillati</taxon>
        <taxon>Bacillota</taxon>
        <taxon>Bacilli</taxon>
        <taxon>Lactobacillales</taxon>
        <taxon>Lactobacillaceae</taxon>
        <taxon>Companilactobacillus</taxon>
    </lineage>
</organism>
<dbReference type="FunFam" id="3.40.50.300:FF:000425">
    <property type="entry name" value="Probable ABC transporter, ATP-binding subunit"/>
    <property type="match status" value="1"/>
</dbReference>
<dbReference type="PANTHER" id="PTHR43117:SF4">
    <property type="entry name" value="OSMOPROTECTANT IMPORT ATP-BINDING PROTEIN OSMV"/>
    <property type="match status" value="1"/>
</dbReference>
<dbReference type="Pfam" id="PF00005">
    <property type="entry name" value="ABC_tran"/>
    <property type="match status" value="1"/>
</dbReference>
<evidence type="ECO:0000256" key="1">
    <source>
        <dbReference type="ARBA" id="ARBA00005417"/>
    </source>
</evidence>
<dbReference type="PANTHER" id="PTHR43117">
    <property type="entry name" value="OSMOPROTECTANT IMPORT ATP-BINDING PROTEIN OSMV"/>
    <property type="match status" value="1"/>
</dbReference>
<dbReference type="GO" id="GO:0005524">
    <property type="term" value="F:ATP binding"/>
    <property type="evidence" value="ECO:0007669"/>
    <property type="project" value="UniProtKB-KW"/>
</dbReference>
<dbReference type="PROSITE" id="PS50893">
    <property type="entry name" value="ABC_TRANSPORTER_2"/>
    <property type="match status" value="1"/>
</dbReference>
<evidence type="ECO:0000256" key="3">
    <source>
        <dbReference type="ARBA" id="ARBA00022741"/>
    </source>
</evidence>
<dbReference type="InterPro" id="IPR027417">
    <property type="entry name" value="P-loop_NTPase"/>
</dbReference>
<dbReference type="SUPFAM" id="SSF52540">
    <property type="entry name" value="P-loop containing nucleoside triphosphate hydrolases"/>
    <property type="match status" value="1"/>
</dbReference>
<dbReference type="InterPro" id="IPR017871">
    <property type="entry name" value="ABC_transporter-like_CS"/>
</dbReference>
<keyword evidence="8" id="KW-1185">Reference proteome</keyword>
<dbReference type="OrthoDB" id="9802264at2"/>
<dbReference type="EC" id="7.6.2.9" evidence="5"/>
<dbReference type="STRING" id="1423811.FC72_GL001184"/>
<evidence type="ECO:0000256" key="4">
    <source>
        <dbReference type="ARBA" id="ARBA00022840"/>
    </source>
</evidence>
<feature type="domain" description="ABC transporter" evidence="6">
    <location>
        <begin position="2"/>
        <end position="237"/>
    </location>
</feature>
<evidence type="ECO:0000259" key="6">
    <source>
        <dbReference type="PROSITE" id="PS50893"/>
    </source>
</evidence>
<dbReference type="AlphaFoldDB" id="A0A0R1IXZ8"/>
<dbReference type="GO" id="GO:0016887">
    <property type="term" value="F:ATP hydrolysis activity"/>
    <property type="evidence" value="ECO:0007669"/>
    <property type="project" value="InterPro"/>
</dbReference>
<protein>
    <recommendedName>
        <fullName evidence="5">ABC-type quaternary amine transporter</fullName>
        <ecNumber evidence="5">7.6.2.9</ecNumber>
    </recommendedName>
</protein>
<evidence type="ECO:0000256" key="2">
    <source>
        <dbReference type="ARBA" id="ARBA00022448"/>
    </source>
</evidence>
<reference evidence="7 8" key="1">
    <citation type="journal article" date="2015" name="Genome Announc.">
        <title>Expanding the biotechnology potential of lactobacilli through comparative genomics of 213 strains and associated genera.</title>
        <authorList>
            <person name="Sun Z."/>
            <person name="Harris H.M."/>
            <person name="McCann A."/>
            <person name="Guo C."/>
            <person name="Argimon S."/>
            <person name="Zhang W."/>
            <person name="Yang X."/>
            <person name="Jeffery I.B."/>
            <person name="Cooney J.C."/>
            <person name="Kagawa T.F."/>
            <person name="Liu W."/>
            <person name="Song Y."/>
            <person name="Salvetti E."/>
            <person name="Wrobel A."/>
            <person name="Rasinkangas P."/>
            <person name="Parkhill J."/>
            <person name="Rea M.C."/>
            <person name="O'Sullivan O."/>
            <person name="Ritari J."/>
            <person name="Douillard F.P."/>
            <person name="Paul Ross R."/>
            <person name="Yang R."/>
            <person name="Briner A.E."/>
            <person name="Felis G.E."/>
            <person name="de Vos W.M."/>
            <person name="Barrangou R."/>
            <person name="Klaenhammer T.R."/>
            <person name="Caufield P.W."/>
            <person name="Cui Y."/>
            <person name="Zhang H."/>
            <person name="O'Toole P.W."/>
        </authorList>
    </citation>
    <scope>NUCLEOTIDE SEQUENCE [LARGE SCALE GENOMIC DNA]</scope>
    <source>
        <strain evidence="7 8">DSM 20183</strain>
    </source>
</reference>
<dbReference type="GO" id="GO:0015418">
    <property type="term" value="F:ABC-type quaternary ammonium compound transporting activity"/>
    <property type="evidence" value="ECO:0007669"/>
    <property type="project" value="UniProtKB-EC"/>
</dbReference>
<sequence length="314" mass="36153">MIEFKNVYKKYDNNENIAIKGLNLQINDGDFFVLVGPSGSGKTTTLKMINRLIKQTSGEILIDDENIENLNLQEMRLNMGYVLQNIALFPNMTIEENITIQPESLKWTKERRHKVVMDLLDKVGLPREYAKRFPRELSGGEQQRVGIIRALASNPKIVLMDEPFSALDPISRNQLQELVLKLHQEMKMTFIFVTHDMNEALRLGNTIAIMRTGHLEQIGTRDEIIHNPKNNFVNGFFKNQHNDDKKIKLIVDSQDCQQIDHQVADLNEENNISDLAQILRDKKFALVENSEGKVWKLTIQNLLNYLARDGDGRE</sequence>
<evidence type="ECO:0000256" key="5">
    <source>
        <dbReference type="ARBA" id="ARBA00066388"/>
    </source>
</evidence>
<dbReference type="PROSITE" id="PS00211">
    <property type="entry name" value="ABC_TRANSPORTER_1"/>
    <property type="match status" value="1"/>
</dbReference>
<dbReference type="PATRIC" id="fig|1423811.3.peg.1202"/>